<keyword evidence="1" id="KW-0472">Membrane</keyword>
<proteinExistence type="predicted"/>
<reference evidence="2 3" key="1">
    <citation type="submission" date="2024-02" db="EMBL/GenBank/DDBJ databases">
        <authorList>
            <person name="Chen Y."/>
            <person name="Shah S."/>
            <person name="Dougan E. K."/>
            <person name="Thang M."/>
            <person name="Chan C."/>
        </authorList>
    </citation>
    <scope>NUCLEOTIDE SEQUENCE [LARGE SCALE GENOMIC DNA]</scope>
</reference>
<feature type="transmembrane region" description="Helical" evidence="1">
    <location>
        <begin position="129"/>
        <end position="155"/>
    </location>
</feature>
<sequence length="214" mass="24725">MPDMLVYLLVPLLTGLIGWSTNWVGVRIMLYPARFVGVGFIGWQGIIPRLRVRLTRGLVQHSISEVCTPADMLQAVDDADAIYEISQLIYPDMEDWLDELLSRQYGAYWNLAPTLVRNRVFAMMRSQAVAWYLYPNSLVLPLFGLMVGAFTNWLALKILMHPSRPVRFMGMSFQGLFIARQQEVAVDFTRIFTENFLTIRQVIQFVWNGERKDE</sequence>
<comment type="caution">
    <text evidence="2">The sequence shown here is derived from an EMBL/GenBank/DDBJ whole genome shotgun (WGS) entry which is preliminary data.</text>
</comment>
<dbReference type="PANTHER" id="PTHR35791">
    <property type="entry name" value="UPF0754 MEMBRANE PROTEIN YHEB"/>
    <property type="match status" value="1"/>
</dbReference>
<keyword evidence="3" id="KW-1185">Reference proteome</keyword>
<gene>
    <name evidence="2" type="ORF">SCF082_LOCUS21297</name>
</gene>
<keyword evidence="1" id="KW-0812">Transmembrane</keyword>
<name>A0ABP0L8H3_9DINO</name>
<keyword evidence="1" id="KW-1133">Transmembrane helix</keyword>
<evidence type="ECO:0000313" key="3">
    <source>
        <dbReference type="Proteomes" id="UP001642464"/>
    </source>
</evidence>
<evidence type="ECO:0000313" key="2">
    <source>
        <dbReference type="EMBL" id="CAK9035458.1"/>
    </source>
</evidence>
<feature type="non-terminal residue" evidence="2">
    <location>
        <position position="214"/>
    </location>
</feature>
<evidence type="ECO:0000256" key="1">
    <source>
        <dbReference type="SAM" id="Phobius"/>
    </source>
</evidence>
<accession>A0ABP0L8H3</accession>
<dbReference type="PANTHER" id="PTHR35791:SF1">
    <property type="entry name" value="UPF0754 MEMBRANE PROTEIN YHEB"/>
    <property type="match status" value="1"/>
</dbReference>
<dbReference type="Proteomes" id="UP001642464">
    <property type="component" value="Unassembled WGS sequence"/>
</dbReference>
<protein>
    <submittedName>
        <fullName evidence="2">Uncharacterized protein</fullName>
    </submittedName>
</protein>
<organism evidence="2 3">
    <name type="scientific">Durusdinium trenchii</name>
    <dbReference type="NCBI Taxonomy" id="1381693"/>
    <lineage>
        <taxon>Eukaryota</taxon>
        <taxon>Sar</taxon>
        <taxon>Alveolata</taxon>
        <taxon>Dinophyceae</taxon>
        <taxon>Suessiales</taxon>
        <taxon>Symbiodiniaceae</taxon>
        <taxon>Durusdinium</taxon>
    </lineage>
</organism>
<dbReference type="EMBL" id="CAXAMM010015074">
    <property type="protein sequence ID" value="CAK9035458.1"/>
    <property type="molecule type" value="Genomic_DNA"/>
</dbReference>